<evidence type="ECO:0000313" key="1">
    <source>
        <dbReference type="EMBL" id="MBB6395754.1"/>
    </source>
</evidence>
<proteinExistence type="predicted"/>
<dbReference type="RefSeq" id="WP_185025203.1">
    <property type="nucleotide sequence ID" value="NZ_JACHMQ010000001.1"/>
</dbReference>
<dbReference type="Proteomes" id="UP000546324">
    <property type="component" value="Unassembled WGS sequence"/>
</dbReference>
<dbReference type="EMBL" id="JACHMQ010000001">
    <property type="protein sequence ID" value="MBB6395754.1"/>
    <property type="molecule type" value="Genomic_DNA"/>
</dbReference>
<name>A0A7X0FXU8_9ACTN</name>
<comment type="caution">
    <text evidence="1">The sequence shown here is derived from an EMBL/GenBank/DDBJ whole genome shotgun (WGS) entry which is preliminary data.</text>
</comment>
<reference evidence="1 2" key="1">
    <citation type="submission" date="2020-08" db="EMBL/GenBank/DDBJ databases">
        <title>Sequencing the genomes of 1000 actinobacteria strains.</title>
        <authorList>
            <person name="Klenk H.-P."/>
        </authorList>
    </citation>
    <scope>NUCLEOTIDE SEQUENCE [LARGE SCALE GENOMIC DNA]</scope>
    <source>
        <strain evidence="1 2">DSM 43675</strain>
    </source>
</reference>
<evidence type="ECO:0000313" key="2">
    <source>
        <dbReference type="Proteomes" id="UP000546324"/>
    </source>
</evidence>
<keyword evidence="2" id="KW-1185">Reference proteome</keyword>
<gene>
    <name evidence="1" type="ORF">BKA00_002668</name>
</gene>
<dbReference type="AlphaFoldDB" id="A0A7X0FXU8"/>
<organism evidence="1 2">
    <name type="scientific">Actinomadura coerulea</name>
    <dbReference type="NCBI Taxonomy" id="46159"/>
    <lineage>
        <taxon>Bacteria</taxon>
        <taxon>Bacillati</taxon>
        <taxon>Actinomycetota</taxon>
        <taxon>Actinomycetes</taxon>
        <taxon>Streptosporangiales</taxon>
        <taxon>Thermomonosporaceae</taxon>
        <taxon>Actinomadura</taxon>
    </lineage>
</organism>
<protein>
    <submittedName>
        <fullName evidence="1">Uncharacterized protein</fullName>
    </submittedName>
</protein>
<sequence length="56" mass="6057">MRRTGDGAWKTATFRLPRPAFANGLAGGTDFRIATGAGDDLDVRFVRGVRLHPSAR</sequence>
<accession>A0A7X0FXU8</accession>